<protein>
    <submittedName>
        <fullName evidence="2">Uncharacterized protein</fullName>
    </submittedName>
</protein>
<reference evidence="2 3" key="1">
    <citation type="submission" date="2018-02" db="EMBL/GenBank/DDBJ databases">
        <title>Genome sequence of the basidiomycete white-rot fungus Phlebia centrifuga.</title>
        <authorList>
            <person name="Granchi Z."/>
            <person name="Peng M."/>
            <person name="de Vries R.P."/>
            <person name="Hilden K."/>
            <person name="Makela M.R."/>
            <person name="Grigoriev I."/>
            <person name="Riley R."/>
        </authorList>
    </citation>
    <scope>NUCLEOTIDE SEQUENCE [LARGE SCALE GENOMIC DNA]</scope>
    <source>
        <strain evidence="2 3">FBCC195</strain>
    </source>
</reference>
<keyword evidence="3" id="KW-1185">Reference proteome</keyword>
<organism evidence="2 3">
    <name type="scientific">Hermanssonia centrifuga</name>
    <dbReference type="NCBI Taxonomy" id="98765"/>
    <lineage>
        <taxon>Eukaryota</taxon>
        <taxon>Fungi</taxon>
        <taxon>Dikarya</taxon>
        <taxon>Basidiomycota</taxon>
        <taxon>Agaricomycotina</taxon>
        <taxon>Agaricomycetes</taxon>
        <taxon>Polyporales</taxon>
        <taxon>Meruliaceae</taxon>
        <taxon>Hermanssonia</taxon>
    </lineage>
</organism>
<dbReference type="EMBL" id="MLYV02000179">
    <property type="protein sequence ID" value="PSS32222.1"/>
    <property type="molecule type" value="Genomic_DNA"/>
</dbReference>
<feature type="compositionally biased region" description="Basic and acidic residues" evidence="1">
    <location>
        <begin position="52"/>
        <end position="69"/>
    </location>
</feature>
<sequence>MRLVVQNLCLSHLAPRELRAVKVHFPVIETQGCLSVPDRAGTTSRLGSEAEEWSKDEISCGEVEEGKEA</sequence>
<dbReference type="AlphaFoldDB" id="A0A2R6RQD2"/>
<name>A0A2R6RQD2_9APHY</name>
<comment type="caution">
    <text evidence="2">The sequence shown here is derived from an EMBL/GenBank/DDBJ whole genome shotgun (WGS) entry which is preliminary data.</text>
</comment>
<gene>
    <name evidence="2" type="ORF">PHLCEN_2v1991</name>
</gene>
<proteinExistence type="predicted"/>
<dbReference type="Proteomes" id="UP000186601">
    <property type="component" value="Unassembled WGS sequence"/>
</dbReference>
<evidence type="ECO:0000256" key="1">
    <source>
        <dbReference type="SAM" id="MobiDB-lite"/>
    </source>
</evidence>
<evidence type="ECO:0000313" key="3">
    <source>
        <dbReference type="Proteomes" id="UP000186601"/>
    </source>
</evidence>
<feature type="region of interest" description="Disordered" evidence="1">
    <location>
        <begin position="39"/>
        <end position="69"/>
    </location>
</feature>
<accession>A0A2R6RQD2</accession>
<evidence type="ECO:0000313" key="2">
    <source>
        <dbReference type="EMBL" id="PSS32222.1"/>
    </source>
</evidence>